<organism evidence="2">
    <name type="scientific">Fervidicoccus fontis</name>
    <dbReference type="NCBI Taxonomy" id="683846"/>
    <lineage>
        <taxon>Archaea</taxon>
        <taxon>Thermoproteota</taxon>
        <taxon>Thermoprotei</taxon>
        <taxon>Fervidicoccales</taxon>
        <taxon>Fervidicoccaceae</taxon>
        <taxon>Fervidicoccus</taxon>
    </lineage>
</organism>
<keyword evidence="1" id="KW-0175">Coiled coil</keyword>
<evidence type="ECO:0000313" key="2">
    <source>
        <dbReference type="EMBL" id="HGZ60570.1"/>
    </source>
</evidence>
<name>A0A7J3SLS1_9CREN</name>
<feature type="coiled-coil region" evidence="1">
    <location>
        <begin position="57"/>
        <end position="112"/>
    </location>
</feature>
<sequence>MPTVHLSIPDRLYDELREVAEAYGIQVTDLIKILVKNGVRLAKNGSLSSGSIDVEKIDELTQKMVKLETAVEEIKKQVERQSKINASMIKALEEKTSNLEFAIEEIEEKVDKEKQIFHPQLIDR</sequence>
<evidence type="ECO:0000256" key="1">
    <source>
        <dbReference type="SAM" id="Coils"/>
    </source>
</evidence>
<proteinExistence type="predicted"/>
<dbReference type="Gene3D" id="1.20.58.1540">
    <property type="entry name" value="Actin interacting protein 3, C-terminal domain"/>
    <property type="match status" value="1"/>
</dbReference>
<dbReference type="AlphaFoldDB" id="A0A7J3SLS1"/>
<gene>
    <name evidence="2" type="ORF">ENW83_05155</name>
</gene>
<reference evidence="2" key="1">
    <citation type="journal article" date="2020" name="mSystems">
        <title>Genome- and Community-Level Interaction Insights into Carbon Utilization and Element Cycling Functions of Hydrothermarchaeota in Hydrothermal Sediment.</title>
        <authorList>
            <person name="Zhou Z."/>
            <person name="Liu Y."/>
            <person name="Xu W."/>
            <person name="Pan J."/>
            <person name="Luo Z.H."/>
            <person name="Li M."/>
        </authorList>
    </citation>
    <scope>NUCLEOTIDE SEQUENCE [LARGE SCALE GENOMIC DNA]</scope>
    <source>
        <strain evidence="2">SpSt-885</strain>
    </source>
</reference>
<comment type="caution">
    <text evidence="2">The sequence shown here is derived from an EMBL/GenBank/DDBJ whole genome shotgun (WGS) entry which is preliminary data.</text>
</comment>
<accession>A0A7J3SLS1</accession>
<protein>
    <submittedName>
        <fullName evidence="2">Uncharacterized protein</fullName>
    </submittedName>
</protein>
<dbReference type="EMBL" id="DTLS01000149">
    <property type="protein sequence ID" value="HGZ60570.1"/>
    <property type="molecule type" value="Genomic_DNA"/>
</dbReference>